<organism evidence="1 2">
    <name type="scientific">Photobacterium swingsii</name>
    <dbReference type="NCBI Taxonomy" id="680026"/>
    <lineage>
        <taxon>Bacteria</taxon>
        <taxon>Pseudomonadati</taxon>
        <taxon>Pseudomonadota</taxon>
        <taxon>Gammaproteobacteria</taxon>
        <taxon>Vibrionales</taxon>
        <taxon>Vibrionaceae</taxon>
        <taxon>Photobacterium</taxon>
    </lineage>
</organism>
<keyword evidence="2" id="KW-1185">Reference proteome</keyword>
<dbReference type="Proteomes" id="UP000240481">
    <property type="component" value="Unassembled WGS sequence"/>
</dbReference>
<dbReference type="PROSITE" id="PS51257">
    <property type="entry name" value="PROKAR_LIPOPROTEIN"/>
    <property type="match status" value="1"/>
</dbReference>
<accession>A0A2T3P3H5</accession>
<evidence type="ECO:0008006" key="3">
    <source>
        <dbReference type="Google" id="ProtNLM"/>
    </source>
</evidence>
<reference evidence="1 2" key="1">
    <citation type="submission" date="2018-01" db="EMBL/GenBank/DDBJ databases">
        <title>Whole genome sequencing of Histamine producing bacteria.</title>
        <authorList>
            <person name="Butler K."/>
        </authorList>
    </citation>
    <scope>NUCLEOTIDE SEQUENCE [LARGE SCALE GENOMIC DNA]</scope>
    <source>
        <strain evidence="1 2">DSM 24669</strain>
    </source>
</reference>
<evidence type="ECO:0000313" key="2">
    <source>
        <dbReference type="Proteomes" id="UP000240481"/>
    </source>
</evidence>
<gene>
    <name evidence="1" type="ORF">C9I94_17945</name>
</gene>
<protein>
    <recommendedName>
        <fullName evidence="3">Lipoprotein</fullName>
    </recommendedName>
</protein>
<evidence type="ECO:0000313" key="1">
    <source>
        <dbReference type="EMBL" id="PSW23058.1"/>
    </source>
</evidence>
<name>A0A2T3P3H5_9GAMM</name>
<sequence>MARFQHTYTWLFATLLLTLTACSSTPLFVSKSPDMQFLLSTRAFIDMNDTRRNGAVVDKGLFYPKDTYSFAYRYCATSPETAINDIAEYQQLAKRTCDANQGKLVHQSTGTWCVSNANTPEESPIFYARISSTELWADLCLDGPFITMRVIENTDAAADEWRASAKILGYQPYTATRQLISKNDTYGQLYQSPAAPLGDQTWDQESLYIYNSTGQTVCLYDQANDSPLGHTFLGTVESVDVGKVRVLVTAKMKGDIRTAPIMEKLEWHDSAYITAPAHSWFVCG</sequence>
<dbReference type="OrthoDB" id="5823521at2"/>
<comment type="caution">
    <text evidence="1">The sequence shown here is derived from an EMBL/GenBank/DDBJ whole genome shotgun (WGS) entry which is preliminary data.</text>
</comment>
<proteinExistence type="predicted"/>
<dbReference type="EMBL" id="PYLZ01000010">
    <property type="protein sequence ID" value="PSW23058.1"/>
    <property type="molecule type" value="Genomic_DNA"/>
</dbReference>
<dbReference type="AlphaFoldDB" id="A0A2T3P3H5"/>
<dbReference type="RefSeq" id="WP_107302943.1">
    <property type="nucleotide sequence ID" value="NZ_AP024853.1"/>
</dbReference>